<sequence>MASMKMQSAAVARKIYYVDISYAADGTPMASPAQLEVPSGAKVVWRGPESDTRQFKIDFPDSNPSGNGGLLDDESAGVDGASLRLDSKQTTQMNARSVSVVTNFNYFIEAPNPNVPGAMIRADPIIIIRP</sequence>
<accession>A0A562LBI1</accession>
<dbReference type="AlphaFoldDB" id="A0A562LBI1"/>
<dbReference type="Proteomes" id="UP000315167">
    <property type="component" value="Unassembled WGS sequence"/>
</dbReference>
<evidence type="ECO:0000256" key="1">
    <source>
        <dbReference type="SAM" id="MobiDB-lite"/>
    </source>
</evidence>
<gene>
    <name evidence="2" type="ORF">IP90_01068</name>
</gene>
<feature type="region of interest" description="Disordered" evidence="1">
    <location>
        <begin position="53"/>
        <end position="75"/>
    </location>
</feature>
<proteinExistence type="predicted"/>
<evidence type="ECO:0000313" key="2">
    <source>
        <dbReference type="EMBL" id="TWI04926.1"/>
    </source>
</evidence>
<dbReference type="EMBL" id="VLKN01000002">
    <property type="protein sequence ID" value="TWI04926.1"/>
    <property type="molecule type" value="Genomic_DNA"/>
</dbReference>
<evidence type="ECO:0000313" key="3">
    <source>
        <dbReference type="Proteomes" id="UP000315167"/>
    </source>
</evidence>
<dbReference type="OrthoDB" id="6026704at2"/>
<reference evidence="2 3" key="1">
    <citation type="journal article" date="2015" name="Stand. Genomic Sci.">
        <title>Genomic Encyclopedia of Bacterial and Archaeal Type Strains, Phase III: the genomes of soil and plant-associated and newly described type strains.</title>
        <authorList>
            <person name="Whitman W.B."/>
            <person name="Woyke T."/>
            <person name="Klenk H.P."/>
            <person name="Zhou Y."/>
            <person name="Lilburn T.G."/>
            <person name="Beck B.J."/>
            <person name="De Vos P."/>
            <person name="Vandamme P."/>
            <person name="Eisen J.A."/>
            <person name="Garrity G."/>
            <person name="Hugenholtz P."/>
            <person name="Kyrpides N.C."/>
        </authorList>
    </citation>
    <scope>NUCLEOTIDE SEQUENCE [LARGE SCALE GENOMIC DNA]</scope>
    <source>
        <strain evidence="2 3">CGMCC 1.10821</strain>
    </source>
</reference>
<protein>
    <submittedName>
        <fullName evidence="2">Uncharacterized protein</fullName>
    </submittedName>
</protein>
<name>A0A562LBI1_9GAMM</name>
<organism evidence="2 3">
    <name type="scientific">Luteimonas cucumeris</name>
    <dbReference type="NCBI Taxonomy" id="985012"/>
    <lineage>
        <taxon>Bacteria</taxon>
        <taxon>Pseudomonadati</taxon>
        <taxon>Pseudomonadota</taxon>
        <taxon>Gammaproteobacteria</taxon>
        <taxon>Lysobacterales</taxon>
        <taxon>Lysobacteraceae</taxon>
        <taxon>Luteimonas</taxon>
    </lineage>
</organism>
<comment type="caution">
    <text evidence="2">The sequence shown here is derived from an EMBL/GenBank/DDBJ whole genome shotgun (WGS) entry which is preliminary data.</text>
</comment>
<keyword evidence="3" id="KW-1185">Reference proteome</keyword>
<dbReference type="RefSeq" id="WP_144898571.1">
    <property type="nucleotide sequence ID" value="NZ_VLKN01000002.1"/>
</dbReference>